<name>A0A6A5YTW5_9PLEO</name>
<proteinExistence type="predicted"/>
<accession>A0A6A5YTW5</accession>
<dbReference type="AlphaFoldDB" id="A0A6A5YTW5"/>
<feature type="region of interest" description="Disordered" evidence="1">
    <location>
        <begin position="271"/>
        <end position="370"/>
    </location>
</feature>
<dbReference type="OrthoDB" id="10686347at2759"/>
<feature type="compositionally biased region" description="Polar residues" evidence="1">
    <location>
        <begin position="388"/>
        <end position="400"/>
    </location>
</feature>
<protein>
    <submittedName>
        <fullName evidence="2">Uncharacterized protein</fullName>
    </submittedName>
</protein>
<reference evidence="2" key="1">
    <citation type="journal article" date="2020" name="Stud. Mycol.">
        <title>101 Dothideomycetes genomes: a test case for predicting lifestyles and emergence of pathogens.</title>
        <authorList>
            <person name="Haridas S."/>
            <person name="Albert R."/>
            <person name="Binder M."/>
            <person name="Bloem J."/>
            <person name="Labutti K."/>
            <person name="Salamov A."/>
            <person name="Andreopoulos B."/>
            <person name="Baker S."/>
            <person name="Barry K."/>
            <person name="Bills G."/>
            <person name="Bluhm B."/>
            <person name="Cannon C."/>
            <person name="Castanera R."/>
            <person name="Culley D."/>
            <person name="Daum C."/>
            <person name="Ezra D."/>
            <person name="Gonzalez J."/>
            <person name="Henrissat B."/>
            <person name="Kuo A."/>
            <person name="Liang C."/>
            <person name="Lipzen A."/>
            <person name="Lutzoni F."/>
            <person name="Magnuson J."/>
            <person name="Mondo S."/>
            <person name="Nolan M."/>
            <person name="Ohm R."/>
            <person name="Pangilinan J."/>
            <person name="Park H.-J."/>
            <person name="Ramirez L."/>
            <person name="Alfaro M."/>
            <person name="Sun H."/>
            <person name="Tritt A."/>
            <person name="Yoshinaga Y."/>
            <person name="Zwiers L.-H."/>
            <person name="Turgeon B."/>
            <person name="Goodwin S."/>
            <person name="Spatafora J."/>
            <person name="Crous P."/>
            <person name="Grigoriev I."/>
        </authorList>
    </citation>
    <scope>NUCLEOTIDE SEQUENCE</scope>
    <source>
        <strain evidence="2">CBS 627.86</strain>
    </source>
</reference>
<feature type="compositionally biased region" description="Basic and acidic residues" evidence="1">
    <location>
        <begin position="356"/>
        <end position="370"/>
    </location>
</feature>
<gene>
    <name evidence="2" type="ORF">BDV96DRAFT_651533</name>
</gene>
<feature type="region of interest" description="Disordered" evidence="1">
    <location>
        <begin position="129"/>
        <end position="159"/>
    </location>
</feature>
<feature type="compositionally biased region" description="Basic and acidic residues" evidence="1">
    <location>
        <begin position="316"/>
        <end position="340"/>
    </location>
</feature>
<organism evidence="2 3">
    <name type="scientific">Lophiotrema nucula</name>
    <dbReference type="NCBI Taxonomy" id="690887"/>
    <lineage>
        <taxon>Eukaryota</taxon>
        <taxon>Fungi</taxon>
        <taxon>Dikarya</taxon>
        <taxon>Ascomycota</taxon>
        <taxon>Pezizomycotina</taxon>
        <taxon>Dothideomycetes</taxon>
        <taxon>Pleosporomycetidae</taxon>
        <taxon>Pleosporales</taxon>
        <taxon>Lophiotremataceae</taxon>
        <taxon>Lophiotrema</taxon>
    </lineage>
</organism>
<sequence length="550" mass="61667">MDQHNYDPDNQPPETSPVAPGATLSSRRQLKVTKSKPIPASLNARLASIRKLIQDVDEDLQGLPRPFETPDPGFSVSKSDNRVAATLKATDNIVATKIHPGSTYAIPTDVQTLIEIFEQQKLQPATALSPAQLLASRDQENRPQAPRHLHASPGPFSFQSLIPKKRQYWPATLPGRYKGMLPSDSESSPSPEPSLPTKRFHQELAQDRSPTPVQRGFVPHPAQQKARSAKDLHRLSTNSIHARSQAGNARALSATVAPRFTLNARDSYHSGGKLLHDHDQINDQSANPSRLSRAKQVNDFASNRRRSAPQRVISFPDHELSDPEQDHDWPDQDPFREESHQPPSRGFSLDLDPDWNDDHSRLTASERDQFDRSMQDAYRNTAHHTAQDAVTSNQQHSTLNGKRKRGRPIRSEQPEALLMVLFVPFGAGSFANGQYRDLDELPQDTAEQIIESYNQLCQKDPKHYEGMLLSKSHETHIKSQKCVGQRLFGRGNAMKFAGGNEKRSCNTCTSAGRLCVRLDRLANRRSTVLVIYPRPTVEFGTTWGDIKYWL</sequence>
<evidence type="ECO:0000313" key="3">
    <source>
        <dbReference type="Proteomes" id="UP000799770"/>
    </source>
</evidence>
<feature type="region of interest" description="Disordered" evidence="1">
    <location>
        <begin position="173"/>
        <end position="233"/>
    </location>
</feature>
<keyword evidence="3" id="KW-1185">Reference proteome</keyword>
<feature type="region of interest" description="Disordered" evidence="1">
    <location>
        <begin position="1"/>
        <end position="36"/>
    </location>
</feature>
<evidence type="ECO:0000256" key="1">
    <source>
        <dbReference type="SAM" id="MobiDB-lite"/>
    </source>
</evidence>
<feature type="region of interest" description="Disordered" evidence="1">
    <location>
        <begin position="382"/>
        <end position="409"/>
    </location>
</feature>
<dbReference type="EMBL" id="ML977340">
    <property type="protein sequence ID" value="KAF2109967.1"/>
    <property type="molecule type" value="Genomic_DNA"/>
</dbReference>
<dbReference type="Proteomes" id="UP000799770">
    <property type="component" value="Unassembled WGS sequence"/>
</dbReference>
<evidence type="ECO:0000313" key="2">
    <source>
        <dbReference type="EMBL" id="KAF2109967.1"/>
    </source>
</evidence>